<accession>A0A8S5R6L0</accession>
<reference evidence="1" key="1">
    <citation type="journal article" date="2021" name="Proc. Natl. Acad. Sci. U.S.A.">
        <title>A Catalog of Tens of Thousands of Viruses from Human Metagenomes Reveals Hidden Associations with Chronic Diseases.</title>
        <authorList>
            <person name="Tisza M.J."/>
            <person name="Buck C.B."/>
        </authorList>
    </citation>
    <scope>NUCLEOTIDE SEQUENCE</scope>
    <source>
        <strain evidence="1">CtBoB21</strain>
    </source>
</reference>
<organism evidence="1">
    <name type="scientific">Myoviridae sp. ctBoB21</name>
    <dbReference type="NCBI Taxonomy" id="2827287"/>
    <lineage>
        <taxon>Viruses</taxon>
        <taxon>Duplodnaviria</taxon>
        <taxon>Heunggongvirae</taxon>
        <taxon>Uroviricota</taxon>
        <taxon>Caudoviricetes</taxon>
    </lineage>
</organism>
<dbReference type="EMBL" id="BK015822">
    <property type="protein sequence ID" value="DAE26721.1"/>
    <property type="molecule type" value="Genomic_DNA"/>
</dbReference>
<evidence type="ECO:0000313" key="1">
    <source>
        <dbReference type="EMBL" id="DAE26721.1"/>
    </source>
</evidence>
<sequence>MCRLKNISYVSLNFSLRNLADKLRFQITAA</sequence>
<name>A0A8S5R6L0_9CAUD</name>
<proteinExistence type="predicted"/>
<protein>
    <submittedName>
        <fullName evidence="1">Uncharacterized protein</fullName>
    </submittedName>
</protein>